<keyword evidence="2" id="KW-1185">Reference proteome</keyword>
<protein>
    <submittedName>
        <fullName evidence="1">Uncharacterized protein</fullName>
    </submittedName>
</protein>
<organism evidence="1 2">
    <name type="scientific">Thelephora ganbajun</name>
    <name type="common">Ganba fungus</name>
    <dbReference type="NCBI Taxonomy" id="370292"/>
    <lineage>
        <taxon>Eukaryota</taxon>
        <taxon>Fungi</taxon>
        <taxon>Dikarya</taxon>
        <taxon>Basidiomycota</taxon>
        <taxon>Agaricomycotina</taxon>
        <taxon>Agaricomycetes</taxon>
        <taxon>Thelephorales</taxon>
        <taxon>Thelephoraceae</taxon>
        <taxon>Thelephora</taxon>
    </lineage>
</organism>
<proteinExistence type="predicted"/>
<reference evidence="1" key="1">
    <citation type="submission" date="2019-10" db="EMBL/GenBank/DDBJ databases">
        <authorList>
            <consortium name="DOE Joint Genome Institute"/>
            <person name="Kuo A."/>
            <person name="Miyauchi S."/>
            <person name="Kiss E."/>
            <person name="Drula E."/>
            <person name="Kohler A."/>
            <person name="Sanchez-Garcia M."/>
            <person name="Andreopoulos B."/>
            <person name="Barry K.W."/>
            <person name="Bonito G."/>
            <person name="Buee M."/>
            <person name="Carver A."/>
            <person name="Chen C."/>
            <person name="Cichocki N."/>
            <person name="Clum A."/>
            <person name="Culley D."/>
            <person name="Crous P.W."/>
            <person name="Fauchery L."/>
            <person name="Girlanda M."/>
            <person name="Hayes R."/>
            <person name="Keri Z."/>
            <person name="Labutti K."/>
            <person name="Lipzen A."/>
            <person name="Lombard V."/>
            <person name="Magnuson J."/>
            <person name="Maillard F."/>
            <person name="Morin E."/>
            <person name="Murat C."/>
            <person name="Nolan M."/>
            <person name="Ohm R."/>
            <person name="Pangilinan J."/>
            <person name="Pereira M."/>
            <person name="Perotto S."/>
            <person name="Peter M."/>
            <person name="Riley R."/>
            <person name="Sitrit Y."/>
            <person name="Stielow B."/>
            <person name="Szollosi G."/>
            <person name="Zifcakova L."/>
            <person name="Stursova M."/>
            <person name="Spatafora J.W."/>
            <person name="Tedersoo L."/>
            <person name="Vaario L.-M."/>
            <person name="Yamada A."/>
            <person name="Yan M."/>
            <person name="Wang P."/>
            <person name="Xu J."/>
            <person name="Bruns T."/>
            <person name="Baldrian P."/>
            <person name="Vilgalys R."/>
            <person name="Henrissat B."/>
            <person name="Grigoriev I.V."/>
            <person name="Hibbett D."/>
            <person name="Nagy L.G."/>
            <person name="Martin F.M."/>
        </authorList>
    </citation>
    <scope>NUCLEOTIDE SEQUENCE</scope>
    <source>
        <strain evidence="1">P2</strain>
    </source>
</reference>
<dbReference type="EMBL" id="MU118065">
    <property type="protein sequence ID" value="KAF9646197.1"/>
    <property type="molecule type" value="Genomic_DNA"/>
</dbReference>
<accession>A0ACB6Z9D4</accession>
<gene>
    <name evidence="1" type="ORF">BDM02DRAFT_3100298</name>
</gene>
<dbReference type="Proteomes" id="UP000886501">
    <property type="component" value="Unassembled WGS sequence"/>
</dbReference>
<evidence type="ECO:0000313" key="1">
    <source>
        <dbReference type="EMBL" id="KAF9646197.1"/>
    </source>
</evidence>
<comment type="caution">
    <text evidence="1">The sequence shown here is derived from an EMBL/GenBank/DDBJ whole genome shotgun (WGS) entry which is preliminary data.</text>
</comment>
<name>A0ACB6Z9D4_THEGA</name>
<sequence>MIRQLPPGLRSLYRLVLRTSSASVLHVRPATPRLRAMWRPTFDVAVRMTREVQHSPLTDDEARAAAQAREWLNRWEKQMDNTLSLLYNSAISRGLAHKLTRNLHALSHRRKDWLHSAYERPGAPWKPTGEPVHARPKKHQADRHESGGLAWNMVGEVVRMAEGRDQLMLGRVPPRQHRTYRYLK</sequence>
<evidence type="ECO:0000313" key="2">
    <source>
        <dbReference type="Proteomes" id="UP000886501"/>
    </source>
</evidence>
<reference evidence="1" key="2">
    <citation type="journal article" date="2020" name="Nat. Commun.">
        <title>Large-scale genome sequencing of mycorrhizal fungi provides insights into the early evolution of symbiotic traits.</title>
        <authorList>
            <person name="Miyauchi S."/>
            <person name="Kiss E."/>
            <person name="Kuo A."/>
            <person name="Drula E."/>
            <person name="Kohler A."/>
            <person name="Sanchez-Garcia M."/>
            <person name="Morin E."/>
            <person name="Andreopoulos B."/>
            <person name="Barry K.W."/>
            <person name="Bonito G."/>
            <person name="Buee M."/>
            <person name="Carver A."/>
            <person name="Chen C."/>
            <person name="Cichocki N."/>
            <person name="Clum A."/>
            <person name="Culley D."/>
            <person name="Crous P.W."/>
            <person name="Fauchery L."/>
            <person name="Girlanda M."/>
            <person name="Hayes R.D."/>
            <person name="Keri Z."/>
            <person name="LaButti K."/>
            <person name="Lipzen A."/>
            <person name="Lombard V."/>
            <person name="Magnuson J."/>
            <person name="Maillard F."/>
            <person name="Murat C."/>
            <person name="Nolan M."/>
            <person name="Ohm R.A."/>
            <person name="Pangilinan J."/>
            <person name="Pereira M.F."/>
            <person name="Perotto S."/>
            <person name="Peter M."/>
            <person name="Pfister S."/>
            <person name="Riley R."/>
            <person name="Sitrit Y."/>
            <person name="Stielow J.B."/>
            <person name="Szollosi G."/>
            <person name="Zifcakova L."/>
            <person name="Stursova M."/>
            <person name="Spatafora J.W."/>
            <person name="Tedersoo L."/>
            <person name="Vaario L.M."/>
            <person name="Yamada A."/>
            <person name="Yan M."/>
            <person name="Wang P."/>
            <person name="Xu J."/>
            <person name="Bruns T."/>
            <person name="Baldrian P."/>
            <person name="Vilgalys R."/>
            <person name="Dunand C."/>
            <person name="Henrissat B."/>
            <person name="Grigoriev I.V."/>
            <person name="Hibbett D."/>
            <person name="Nagy L.G."/>
            <person name="Martin F.M."/>
        </authorList>
    </citation>
    <scope>NUCLEOTIDE SEQUENCE</scope>
    <source>
        <strain evidence="1">P2</strain>
    </source>
</reference>